<dbReference type="Proteomes" id="UP000467305">
    <property type="component" value="Unassembled WGS sequence"/>
</dbReference>
<evidence type="ECO:0000256" key="1">
    <source>
        <dbReference type="SAM" id="SignalP"/>
    </source>
</evidence>
<dbReference type="OrthoDB" id="9807574at2"/>
<comment type="caution">
    <text evidence="2">The sequence shown here is derived from an EMBL/GenBank/DDBJ whole genome shotgun (WGS) entry which is preliminary data.</text>
</comment>
<dbReference type="GO" id="GO:0019867">
    <property type="term" value="C:outer membrane"/>
    <property type="evidence" value="ECO:0007669"/>
    <property type="project" value="InterPro"/>
</dbReference>
<organism evidence="2 3">
    <name type="scientific">Tenacibaculum aiptasiae</name>
    <dbReference type="NCBI Taxonomy" id="426481"/>
    <lineage>
        <taxon>Bacteria</taxon>
        <taxon>Pseudomonadati</taxon>
        <taxon>Bacteroidota</taxon>
        <taxon>Flavobacteriia</taxon>
        <taxon>Flavobacteriales</taxon>
        <taxon>Flavobacteriaceae</taxon>
        <taxon>Tenacibaculum</taxon>
    </lineage>
</organism>
<accession>A0A7J5APH1</accession>
<dbReference type="GO" id="GO:0055085">
    <property type="term" value="P:transmembrane transport"/>
    <property type="evidence" value="ECO:0007669"/>
    <property type="project" value="TreeGrafter"/>
</dbReference>
<evidence type="ECO:0000313" key="2">
    <source>
        <dbReference type="EMBL" id="KAB1159501.1"/>
    </source>
</evidence>
<dbReference type="InterPro" id="IPR005618">
    <property type="entry name" value="OMPW"/>
</dbReference>
<dbReference type="Pfam" id="PF03922">
    <property type="entry name" value="OmpW"/>
    <property type="match status" value="1"/>
</dbReference>
<evidence type="ECO:0000313" key="3">
    <source>
        <dbReference type="Proteomes" id="UP000467305"/>
    </source>
</evidence>
<dbReference type="InterPro" id="IPR011250">
    <property type="entry name" value="OMP/PagP_B-barrel"/>
</dbReference>
<dbReference type="AlphaFoldDB" id="A0A7J5APH1"/>
<keyword evidence="1" id="KW-0732">Signal</keyword>
<keyword evidence="3" id="KW-1185">Reference proteome</keyword>
<reference evidence="2 3" key="1">
    <citation type="submission" date="2019-09" db="EMBL/GenBank/DDBJ databases">
        <authorList>
            <person name="Cao W.R."/>
        </authorList>
    </citation>
    <scope>NUCLEOTIDE SEQUENCE [LARGE SCALE GENOMIC DNA]</scope>
    <source>
        <strain evidence="3">a4</strain>
    </source>
</reference>
<dbReference type="PANTHER" id="PTHR36920:SF1">
    <property type="entry name" value="OUTER MEMBRANE PROTEIN W"/>
    <property type="match status" value="1"/>
</dbReference>
<proteinExistence type="predicted"/>
<dbReference type="SUPFAM" id="SSF56925">
    <property type="entry name" value="OMPA-like"/>
    <property type="match status" value="1"/>
</dbReference>
<dbReference type="EMBL" id="WAAU01000008">
    <property type="protein sequence ID" value="KAB1159501.1"/>
    <property type="molecule type" value="Genomic_DNA"/>
</dbReference>
<dbReference type="RefSeq" id="WP_150898720.1">
    <property type="nucleotide sequence ID" value="NZ_WAAU01000008.1"/>
</dbReference>
<feature type="chain" id="PRO_5029441384" evidence="1">
    <location>
        <begin position="21"/>
        <end position="209"/>
    </location>
</feature>
<protein>
    <submittedName>
        <fullName evidence="2">OmpW family protein</fullName>
    </submittedName>
</protein>
<sequence length="209" mass="22843">MKKLVLGLIFGALLVGNINAQEKTKDEKKWQARFRWVSVMPNESATIGTIGGDVEISNSFIPELDFTYFFTENIAAELILGTTKHNVNAVGTALGNVDLGHVWLLPPTLTVQYHFNLNKFRPYVGAGGNYTIFYSANPGAVVDVSYKNSFGYAFQAGFDYDLDDTWFLNVDAKYIGLSTDVTVNAGAATVPADVDINPLLIGFGIGIRF</sequence>
<dbReference type="Gene3D" id="2.40.160.20">
    <property type="match status" value="1"/>
</dbReference>
<feature type="signal peptide" evidence="1">
    <location>
        <begin position="1"/>
        <end position="20"/>
    </location>
</feature>
<dbReference type="PANTHER" id="PTHR36920">
    <property type="match status" value="1"/>
</dbReference>
<name>A0A7J5APH1_9FLAO</name>
<gene>
    <name evidence="2" type="ORF">F7018_04095</name>
</gene>